<dbReference type="PANTHER" id="PTHR37299">
    <property type="entry name" value="TRANSCRIPTIONAL REGULATOR-RELATED"/>
    <property type="match status" value="1"/>
</dbReference>
<proteinExistence type="predicted"/>
<dbReference type="PANTHER" id="PTHR37299:SF1">
    <property type="entry name" value="STAGE 0 SPORULATION PROTEIN A HOMOLOG"/>
    <property type="match status" value="1"/>
</dbReference>
<dbReference type="SMART" id="SM00850">
    <property type="entry name" value="LytTR"/>
    <property type="match status" value="1"/>
</dbReference>
<dbReference type="GO" id="GO:0003677">
    <property type="term" value="F:DNA binding"/>
    <property type="evidence" value="ECO:0007669"/>
    <property type="project" value="InterPro"/>
</dbReference>
<keyword evidence="1" id="KW-0597">Phosphoprotein</keyword>
<protein>
    <submittedName>
        <fullName evidence="4">Response regulator transcription factor</fullName>
    </submittedName>
</protein>
<feature type="domain" description="Response regulatory" evidence="2">
    <location>
        <begin position="2"/>
        <end position="113"/>
    </location>
</feature>
<evidence type="ECO:0000313" key="4">
    <source>
        <dbReference type="EMBL" id="MBO1317678.1"/>
    </source>
</evidence>
<feature type="modified residue" description="4-aspartylphosphate" evidence="1">
    <location>
        <position position="53"/>
    </location>
</feature>
<feature type="domain" description="HTH LytTR-type" evidence="3">
    <location>
        <begin position="131"/>
        <end position="229"/>
    </location>
</feature>
<dbReference type="PROSITE" id="PS50930">
    <property type="entry name" value="HTH_LYTTR"/>
    <property type="match status" value="1"/>
</dbReference>
<dbReference type="InterPro" id="IPR007492">
    <property type="entry name" value="LytTR_DNA-bd_dom"/>
</dbReference>
<dbReference type="RefSeq" id="WP_207857060.1">
    <property type="nucleotide sequence ID" value="NZ_JAFREP010000003.1"/>
</dbReference>
<evidence type="ECO:0000313" key="5">
    <source>
        <dbReference type="Proteomes" id="UP000664417"/>
    </source>
</evidence>
<dbReference type="Pfam" id="PF00072">
    <property type="entry name" value="Response_reg"/>
    <property type="match status" value="1"/>
</dbReference>
<evidence type="ECO:0000259" key="2">
    <source>
        <dbReference type="PROSITE" id="PS50110"/>
    </source>
</evidence>
<dbReference type="EMBL" id="JAFREP010000003">
    <property type="protein sequence ID" value="MBO1317678.1"/>
    <property type="molecule type" value="Genomic_DNA"/>
</dbReference>
<organism evidence="4 5">
    <name type="scientific">Acanthopleuribacter pedis</name>
    <dbReference type="NCBI Taxonomy" id="442870"/>
    <lineage>
        <taxon>Bacteria</taxon>
        <taxon>Pseudomonadati</taxon>
        <taxon>Acidobacteriota</taxon>
        <taxon>Holophagae</taxon>
        <taxon>Acanthopleuribacterales</taxon>
        <taxon>Acanthopleuribacteraceae</taxon>
        <taxon>Acanthopleuribacter</taxon>
    </lineage>
</organism>
<evidence type="ECO:0000256" key="1">
    <source>
        <dbReference type="PROSITE-ProRule" id="PRU00169"/>
    </source>
</evidence>
<dbReference type="InterPro" id="IPR001789">
    <property type="entry name" value="Sig_transdc_resp-reg_receiver"/>
</dbReference>
<gene>
    <name evidence="4" type="ORF">J3U88_04330</name>
</gene>
<evidence type="ECO:0000259" key="3">
    <source>
        <dbReference type="PROSITE" id="PS50930"/>
    </source>
</evidence>
<sequence>MRYLVIDDEPITHQIIAGYCRELDFMESVGNCYDGVQALNLLAKEPVDVLFLDVQMPKLGGFDLLRTLQQRPLVVIISAHREYALESYDFDVCDYLLKPFGMARFLKAVEKVRARLAPEPEAGAPEVPQTLVVKDDKTHHQVPLHEIHYIEACRNYCIVHLADRRLMTLEKISAMAEQLPDDAFVRIHRSYIVAVAAISAVRAGALQLGERELPVGRTYKANLIPFLKK</sequence>
<dbReference type="PROSITE" id="PS50110">
    <property type="entry name" value="RESPONSE_REGULATORY"/>
    <property type="match status" value="1"/>
</dbReference>
<reference evidence="4" key="1">
    <citation type="submission" date="2021-03" db="EMBL/GenBank/DDBJ databases">
        <authorList>
            <person name="Wang G."/>
        </authorList>
    </citation>
    <scope>NUCLEOTIDE SEQUENCE</scope>
    <source>
        <strain evidence="4">KCTC 12899</strain>
    </source>
</reference>
<dbReference type="InterPro" id="IPR011006">
    <property type="entry name" value="CheY-like_superfamily"/>
</dbReference>
<dbReference type="Gene3D" id="2.40.50.1020">
    <property type="entry name" value="LytTr DNA-binding domain"/>
    <property type="match status" value="1"/>
</dbReference>
<comment type="caution">
    <text evidence="4">The sequence shown here is derived from an EMBL/GenBank/DDBJ whole genome shotgun (WGS) entry which is preliminary data.</text>
</comment>
<dbReference type="SMART" id="SM00448">
    <property type="entry name" value="REC"/>
    <property type="match status" value="1"/>
</dbReference>
<dbReference type="Proteomes" id="UP000664417">
    <property type="component" value="Unassembled WGS sequence"/>
</dbReference>
<accession>A0A8J7QFK5</accession>
<dbReference type="AlphaFoldDB" id="A0A8J7QFK5"/>
<dbReference type="GO" id="GO:0000156">
    <property type="term" value="F:phosphorelay response regulator activity"/>
    <property type="evidence" value="ECO:0007669"/>
    <property type="project" value="InterPro"/>
</dbReference>
<dbReference type="InterPro" id="IPR046947">
    <property type="entry name" value="LytR-like"/>
</dbReference>
<name>A0A8J7QFK5_9BACT</name>
<keyword evidence="5" id="KW-1185">Reference proteome</keyword>
<dbReference type="SUPFAM" id="SSF52172">
    <property type="entry name" value="CheY-like"/>
    <property type="match status" value="1"/>
</dbReference>
<dbReference type="Pfam" id="PF04397">
    <property type="entry name" value="LytTR"/>
    <property type="match status" value="1"/>
</dbReference>
<dbReference type="Gene3D" id="3.40.50.2300">
    <property type="match status" value="1"/>
</dbReference>